<comment type="subcellular location">
    <subcellularLocation>
        <location evidence="1">Golgi apparatus membrane</location>
        <topology evidence="1">Peripheral membrane protein</topology>
    </subcellularLocation>
</comment>
<dbReference type="Gene3D" id="1.10.287.1060">
    <property type="entry name" value="ESAT-6-like"/>
    <property type="match status" value="1"/>
</dbReference>
<feature type="domain" description="COG4 transport protein middle alpha-helical bundle" evidence="9">
    <location>
        <begin position="168"/>
        <end position="477"/>
    </location>
</feature>
<dbReference type="OrthoDB" id="47059at2759"/>
<dbReference type="SMART" id="SM00762">
    <property type="entry name" value="Cog4"/>
    <property type="match status" value="1"/>
</dbReference>
<evidence type="ECO:0000259" key="9">
    <source>
        <dbReference type="SMART" id="SM00762"/>
    </source>
</evidence>
<dbReference type="PANTHER" id="PTHR24016:SF0">
    <property type="entry name" value="CONSERVED OLIGOMERIC GOLGI COMPLEX SUBUNIT 4"/>
    <property type="match status" value="1"/>
</dbReference>
<evidence type="ECO:0000256" key="8">
    <source>
        <dbReference type="ARBA" id="ARBA00031340"/>
    </source>
</evidence>
<evidence type="ECO:0000313" key="10">
    <source>
        <dbReference type="EMBL" id="CAD7641931.1"/>
    </source>
</evidence>
<dbReference type="InterPro" id="IPR013167">
    <property type="entry name" value="COG4_M"/>
</dbReference>
<dbReference type="GO" id="GO:0000139">
    <property type="term" value="C:Golgi membrane"/>
    <property type="evidence" value="ECO:0007669"/>
    <property type="project" value="UniProtKB-SubCell"/>
</dbReference>
<dbReference type="EMBL" id="CAJPVJ010000958">
    <property type="protein sequence ID" value="CAG2163767.1"/>
    <property type="molecule type" value="Genomic_DNA"/>
</dbReference>
<dbReference type="PANTHER" id="PTHR24016">
    <property type="entry name" value="CONSERVED OLIGOMERIC GOLGI COMPLEX SUBUNIT 4"/>
    <property type="match status" value="1"/>
</dbReference>
<dbReference type="GO" id="GO:0007030">
    <property type="term" value="P:Golgi organization"/>
    <property type="evidence" value="ECO:0007669"/>
    <property type="project" value="TreeGrafter"/>
</dbReference>
<evidence type="ECO:0000256" key="5">
    <source>
        <dbReference type="ARBA" id="ARBA00022927"/>
    </source>
</evidence>
<evidence type="ECO:0000256" key="7">
    <source>
        <dbReference type="ARBA" id="ARBA00023136"/>
    </source>
</evidence>
<reference evidence="10" key="1">
    <citation type="submission" date="2020-11" db="EMBL/GenBank/DDBJ databases">
        <authorList>
            <person name="Tran Van P."/>
        </authorList>
    </citation>
    <scope>NUCLEOTIDE SEQUENCE</scope>
</reference>
<dbReference type="Pfam" id="PF08318">
    <property type="entry name" value="COG4_m"/>
    <property type="match status" value="1"/>
</dbReference>
<dbReference type="InterPro" id="IPR048682">
    <property type="entry name" value="COG4"/>
</dbReference>
<protein>
    <recommendedName>
        <fullName evidence="3">Conserved oligomeric Golgi complex subunit 4</fullName>
    </recommendedName>
    <alternativeName>
        <fullName evidence="8">Component of oligomeric Golgi complex 4</fullName>
    </alternativeName>
</protein>
<dbReference type="InterPro" id="IPR048684">
    <property type="entry name" value="COG4_C"/>
</dbReference>
<proteinExistence type="inferred from homology"/>
<keyword evidence="11" id="KW-1185">Reference proteome</keyword>
<dbReference type="Gene3D" id="1.20.58.1970">
    <property type="match status" value="1"/>
</dbReference>
<dbReference type="AlphaFoldDB" id="A0A7R9QDL5"/>
<evidence type="ECO:0000313" key="11">
    <source>
        <dbReference type="Proteomes" id="UP000728032"/>
    </source>
</evidence>
<dbReference type="Proteomes" id="UP000728032">
    <property type="component" value="Unassembled WGS sequence"/>
</dbReference>
<dbReference type="Pfam" id="PF20662">
    <property type="entry name" value="COG4_C"/>
    <property type="match status" value="1"/>
</dbReference>
<keyword evidence="5" id="KW-0653">Protein transport</keyword>
<keyword evidence="7" id="KW-0472">Membrane</keyword>
<sequence length="771" mass="86920">MDNTIDLSTLSTLDDVLKAYQYLCNEEKSAEKEINELLSDDKSLETSMARLRKDMPNMSLIESDAKQLSSLIGFTSSLADSVSFKVRRLDCAKTRVTQCLQRIEDILDLKFCTDGIQKALTGEDYEQAAAHIHRFLSMDESILRKSAEEEVTTSSAKTSSMDEAFDRLHDAENRLKNIVMKRFDEAVSDDDVASVERFFKIFPLLNQHSEGLKKFSNYLCTKVNEKAKNNTNHSSTGHSDRLTQLYECIAKTVDIHQPLIETYYGPGKLGTVIEVLQKECDRLSKRIIEDFNAKKNLQQIVSLVTKSLKPSSSYQTVTKVDPRDLDQLLSEIIVLNNRSETYLRFISKRTKSDIEIAFPENSDRSEDRNERTERLNQIDSIIRNCELSHLIHEMNGIYVLMEEYFIRESTLKAIQLDCVETSGALTSSMLDDVFFIIKKCIKRALSSGSVDVVCAMINHSVSLLETSFCEAMNERLRYGYPSTATISGAAAALDLSQAYNALQAGRYLQTASDLEKAKTLFLSSLNNLDTACEYVKSLKTSISEDVKKASVLQKQQNEKLESCLSDLVALSGRFKSITTSGLGQLCSSALKPRIKIWVDAFISSNHILTEEELSSYESTDGLRPFMQTFVISIDAMIKSFKESLSQNNSDTLLSLFSTELTQRLGDGVLKCSYNKLGGFQFDRELRSIINYLTSATTWSIRDKFSKLKHISIILNLDNIDEINEYLNPSSTAAGNVGSSMLSPWRMTPNEVKQALKLRQDFNPQDIKKLKL</sequence>
<evidence type="ECO:0000256" key="3">
    <source>
        <dbReference type="ARBA" id="ARBA00020975"/>
    </source>
</evidence>
<dbReference type="GO" id="GO:0006890">
    <property type="term" value="P:retrograde vesicle-mediated transport, Golgi to endoplasmic reticulum"/>
    <property type="evidence" value="ECO:0007669"/>
    <property type="project" value="TreeGrafter"/>
</dbReference>
<gene>
    <name evidence="10" type="ORF">ONB1V03_LOCUS3332</name>
</gene>
<evidence type="ECO:0000256" key="2">
    <source>
        <dbReference type="ARBA" id="ARBA00009215"/>
    </source>
</evidence>
<evidence type="ECO:0000256" key="1">
    <source>
        <dbReference type="ARBA" id="ARBA00004395"/>
    </source>
</evidence>
<keyword evidence="6" id="KW-0333">Golgi apparatus</keyword>
<dbReference type="GO" id="GO:0015031">
    <property type="term" value="P:protein transport"/>
    <property type="evidence" value="ECO:0007669"/>
    <property type="project" value="UniProtKB-KW"/>
</dbReference>
<dbReference type="EMBL" id="OC915783">
    <property type="protein sequence ID" value="CAD7641931.1"/>
    <property type="molecule type" value="Genomic_DNA"/>
</dbReference>
<dbReference type="InterPro" id="IPR048680">
    <property type="entry name" value="COG4_N"/>
</dbReference>
<organism evidence="10">
    <name type="scientific">Oppiella nova</name>
    <dbReference type="NCBI Taxonomy" id="334625"/>
    <lineage>
        <taxon>Eukaryota</taxon>
        <taxon>Metazoa</taxon>
        <taxon>Ecdysozoa</taxon>
        <taxon>Arthropoda</taxon>
        <taxon>Chelicerata</taxon>
        <taxon>Arachnida</taxon>
        <taxon>Acari</taxon>
        <taxon>Acariformes</taxon>
        <taxon>Sarcoptiformes</taxon>
        <taxon>Oribatida</taxon>
        <taxon>Brachypylina</taxon>
        <taxon>Oppioidea</taxon>
        <taxon>Oppiidae</taxon>
        <taxon>Oppiella</taxon>
    </lineage>
</organism>
<evidence type="ECO:0000256" key="6">
    <source>
        <dbReference type="ARBA" id="ARBA00023034"/>
    </source>
</evidence>
<dbReference type="Pfam" id="PF20663">
    <property type="entry name" value="COG4_N"/>
    <property type="match status" value="1"/>
</dbReference>
<comment type="similarity">
    <text evidence="2">Belongs to the COG4 family.</text>
</comment>
<name>A0A7R9QDL5_9ACAR</name>
<evidence type="ECO:0000256" key="4">
    <source>
        <dbReference type="ARBA" id="ARBA00022448"/>
    </source>
</evidence>
<keyword evidence="4" id="KW-0813">Transport</keyword>
<dbReference type="GO" id="GO:0017119">
    <property type="term" value="C:Golgi transport complex"/>
    <property type="evidence" value="ECO:0007669"/>
    <property type="project" value="TreeGrafter"/>
</dbReference>
<accession>A0A7R9QDL5</accession>